<evidence type="ECO:0000313" key="1">
    <source>
        <dbReference type="EMBL" id="RDB35853.1"/>
    </source>
</evidence>
<sequence length="105" mass="11805">MLIISAVIFGCEKKFRNVDVKLLILTPDNYYDNPVVLKGKVHDVGAGGLWFILEDKTGFIQVTTENLSYQLSCLTEGQDVTLIGKLLQFEKLKYFSMISLLGCKI</sequence>
<dbReference type="EMBL" id="QOVW01000073">
    <property type="protein sequence ID" value="RDB35853.1"/>
    <property type="molecule type" value="Genomic_DNA"/>
</dbReference>
<evidence type="ECO:0000313" key="2">
    <source>
        <dbReference type="Proteomes" id="UP000253934"/>
    </source>
</evidence>
<evidence type="ECO:0008006" key="3">
    <source>
        <dbReference type="Google" id="ProtNLM"/>
    </source>
</evidence>
<dbReference type="SUPFAM" id="SSF101756">
    <property type="entry name" value="Hypothetical protein YgiW"/>
    <property type="match status" value="1"/>
</dbReference>
<organism evidence="1 2">
    <name type="scientific">Spirobacillus cienkowskii</name>
    <dbReference type="NCBI Taxonomy" id="495820"/>
    <lineage>
        <taxon>Bacteria</taxon>
        <taxon>Pseudomonadati</taxon>
        <taxon>Bdellovibrionota</taxon>
        <taxon>Oligoflexia</taxon>
        <taxon>Silvanigrellales</taxon>
        <taxon>Spirobacillus</taxon>
    </lineage>
</organism>
<dbReference type="AlphaFoldDB" id="A0A369KVU0"/>
<dbReference type="InterPro" id="IPR012340">
    <property type="entry name" value="NA-bd_OB-fold"/>
</dbReference>
<reference evidence="1" key="1">
    <citation type="submission" date="2018-04" db="EMBL/GenBank/DDBJ databases">
        <title>Draft genome sequence of the Candidatus Spirobacillus cienkowskii, a pathogen of freshwater Daphnia species, reconstructed from hemolymph metagenomic reads.</title>
        <authorList>
            <person name="Bresciani L."/>
            <person name="Lemos L.N."/>
            <person name="Wale N."/>
            <person name="Lin J.Y."/>
            <person name="Fernandes G.R."/>
            <person name="Duffy M.A."/>
            <person name="Rodrigues J.M."/>
        </authorList>
    </citation>
    <scope>NUCLEOTIDE SEQUENCE [LARGE SCALE GENOMIC DNA]</scope>
    <source>
        <strain evidence="1">Binning01</strain>
    </source>
</reference>
<dbReference type="InterPro" id="IPR036700">
    <property type="entry name" value="BOBF_sf"/>
</dbReference>
<comment type="caution">
    <text evidence="1">The sequence shown here is derived from an EMBL/GenBank/DDBJ whole genome shotgun (WGS) entry which is preliminary data.</text>
</comment>
<dbReference type="Gene3D" id="2.40.50.140">
    <property type="entry name" value="Nucleic acid-binding proteins"/>
    <property type="match status" value="1"/>
</dbReference>
<proteinExistence type="predicted"/>
<gene>
    <name evidence="1" type="ORF">DCC88_08095</name>
</gene>
<protein>
    <recommendedName>
        <fullName evidence="3">OB domain-containing protein</fullName>
    </recommendedName>
</protein>
<dbReference type="Proteomes" id="UP000253934">
    <property type="component" value="Unassembled WGS sequence"/>
</dbReference>
<keyword evidence="2" id="KW-1185">Reference proteome</keyword>
<name>A0A369KVU0_9BACT</name>
<accession>A0A369KVU0</accession>